<accession>A0A026WHL7</accession>
<gene>
    <name evidence="1" type="ORF">X777_04272</name>
</gene>
<sequence length="54" mass="6074">MSLHYAPTREKRVLVSFSCLSIDRTPLIFDKCHGLMPTLRLDTALKAISISKKA</sequence>
<keyword evidence="2" id="KW-1185">Reference proteome</keyword>
<name>A0A026WHL7_OOCBI</name>
<dbReference type="AlphaFoldDB" id="A0A026WHL7"/>
<reference evidence="1 2" key="1">
    <citation type="journal article" date="2014" name="Curr. Biol.">
        <title>The genome of the clonal raider ant Cerapachys biroi.</title>
        <authorList>
            <person name="Oxley P.R."/>
            <person name="Ji L."/>
            <person name="Fetter-Pruneda I."/>
            <person name="McKenzie S.K."/>
            <person name="Li C."/>
            <person name="Hu H."/>
            <person name="Zhang G."/>
            <person name="Kronauer D.J."/>
        </authorList>
    </citation>
    <scope>NUCLEOTIDE SEQUENCE [LARGE SCALE GENOMIC DNA]</scope>
</reference>
<dbReference type="EMBL" id="KK107201">
    <property type="protein sequence ID" value="EZA55478.1"/>
    <property type="molecule type" value="Genomic_DNA"/>
</dbReference>
<organism evidence="1 2">
    <name type="scientific">Ooceraea biroi</name>
    <name type="common">Clonal raider ant</name>
    <name type="synonym">Cerapachys biroi</name>
    <dbReference type="NCBI Taxonomy" id="2015173"/>
    <lineage>
        <taxon>Eukaryota</taxon>
        <taxon>Metazoa</taxon>
        <taxon>Ecdysozoa</taxon>
        <taxon>Arthropoda</taxon>
        <taxon>Hexapoda</taxon>
        <taxon>Insecta</taxon>
        <taxon>Pterygota</taxon>
        <taxon>Neoptera</taxon>
        <taxon>Endopterygota</taxon>
        <taxon>Hymenoptera</taxon>
        <taxon>Apocrita</taxon>
        <taxon>Aculeata</taxon>
        <taxon>Formicoidea</taxon>
        <taxon>Formicidae</taxon>
        <taxon>Dorylinae</taxon>
        <taxon>Ooceraea</taxon>
    </lineage>
</organism>
<evidence type="ECO:0000313" key="2">
    <source>
        <dbReference type="Proteomes" id="UP000053097"/>
    </source>
</evidence>
<dbReference type="Proteomes" id="UP000053097">
    <property type="component" value="Unassembled WGS sequence"/>
</dbReference>
<protein>
    <submittedName>
        <fullName evidence="1">Uncharacterized protein</fullName>
    </submittedName>
</protein>
<proteinExistence type="predicted"/>
<evidence type="ECO:0000313" key="1">
    <source>
        <dbReference type="EMBL" id="EZA55478.1"/>
    </source>
</evidence>